<dbReference type="EMBL" id="JAGFNK010000388">
    <property type="protein sequence ID" value="KAI9451187.1"/>
    <property type="molecule type" value="Genomic_DNA"/>
</dbReference>
<evidence type="ECO:0000313" key="2">
    <source>
        <dbReference type="Proteomes" id="UP001207468"/>
    </source>
</evidence>
<organism evidence="1 2">
    <name type="scientific">Russula earlei</name>
    <dbReference type="NCBI Taxonomy" id="71964"/>
    <lineage>
        <taxon>Eukaryota</taxon>
        <taxon>Fungi</taxon>
        <taxon>Dikarya</taxon>
        <taxon>Basidiomycota</taxon>
        <taxon>Agaricomycotina</taxon>
        <taxon>Agaricomycetes</taxon>
        <taxon>Russulales</taxon>
        <taxon>Russulaceae</taxon>
        <taxon>Russula</taxon>
    </lineage>
</organism>
<reference evidence="1" key="1">
    <citation type="submission" date="2021-03" db="EMBL/GenBank/DDBJ databases">
        <title>Evolutionary priming and transition to the ectomycorrhizal habit in an iconic lineage of mushroom-forming fungi: is preadaptation a requirement?</title>
        <authorList>
            <consortium name="DOE Joint Genome Institute"/>
            <person name="Looney B.P."/>
            <person name="Miyauchi S."/>
            <person name="Morin E."/>
            <person name="Drula E."/>
            <person name="Courty P.E."/>
            <person name="Chicoki N."/>
            <person name="Fauchery L."/>
            <person name="Kohler A."/>
            <person name="Kuo A."/>
            <person name="LaButti K."/>
            <person name="Pangilinan J."/>
            <person name="Lipzen A."/>
            <person name="Riley R."/>
            <person name="Andreopoulos W."/>
            <person name="He G."/>
            <person name="Johnson J."/>
            <person name="Barry K.W."/>
            <person name="Grigoriev I.V."/>
            <person name="Nagy L."/>
            <person name="Hibbett D."/>
            <person name="Henrissat B."/>
            <person name="Matheny P.B."/>
            <person name="Labbe J."/>
            <person name="Martin A.F."/>
        </authorList>
    </citation>
    <scope>NUCLEOTIDE SEQUENCE</scope>
    <source>
        <strain evidence="1">BPL698</strain>
    </source>
</reference>
<gene>
    <name evidence="1" type="ORF">F5148DRAFT_1290292</name>
</gene>
<dbReference type="Proteomes" id="UP001207468">
    <property type="component" value="Unassembled WGS sequence"/>
</dbReference>
<sequence>MLLTLSQAKAQLSFSGQLRTRSEFRNGTGTLATIGSTPSFFTSQRTRLTFHYRSSRLVFQTTVQDVRVWGQDASTINNADGTRLGIHEAWAEIVLSNKKDTAIHQSPVDYFGIKIGRQELIYDDSRLLGNLDWLQQARRHDAAVFKLLHKGWQTDLGVAFNQNSDGFNYNGTFYTPGNVAPYVKDSKGNLVATPAGLIPLVNASGVSSKTGTPSFIIAPGTNGMNQDYKAFQYLYVAKKIDATKITGLFFTDQFGKYVLDSVKNIAGADTGYVYGKRFNQKGVNARFTYGINITSQFGHAKEWTINAAAYGQSGNDKDGLTLGGYTTTASLSYTERLFVFTAGWDVLSGNDAFSTSTANHRFDPLYGTPHKFWGYMDYFYTGAPNPAPAGGLSNPYCKIRYTTANKRWSNELVYNYFALAKDMKDGTGNALPKYLGSEFDFVSTYQLNKITTLEGGLAFMNATTSMEYAKGITPGTARLNGNWAYLQINIKPEFLIK</sequence>
<name>A0ACC0TWK1_9AGAM</name>
<comment type="caution">
    <text evidence="1">The sequence shown here is derived from an EMBL/GenBank/DDBJ whole genome shotgun (WGS) entry which is preliminary data.</text>
</comment>
<accession>A0ACC0TWK1</accession>
<evidence type="ECO:0000313" key="1">
    <source>
        <dbReference type="EMBL" id="KAI9451187.1"/>
    </source>
</evidence>
<protein>
    <submittedName>
        <fullName evidence="1">Uncharacterized protein</fullName>
    </submittedName>
</protein>
<keyword evidence="2" id="KW-1185">Reference proteome</keyword>
<proteinExistence type="predicted"/>